<protein>
    <recommendedName>
        <fullName evidence="3">PRC-barrel domain containing protein</fullName>
    </recommendedName>
</protein>
<comment type="caution">
    <text evidence="1">The sequence shown here is derived from an EMBL/GenBank/DDBJ whole genome shotgun (WGS) entry which is preliminary data.</text>
</comment>
<evidence type="ECO:0000313" key="2">
    <source>
        <dbReference type="Proteomes" id="UP000248889"/>
    </source>
</evidence>
<dbReference type="RefSeq" id="WP_111507711.1">
    <property type="nucleotide sequence ID" value="NZ_QKYN01000216.1"/>
</dbReference>
<evidence type="ECO:0008006" key="3">
    <source>
        <dbReference type="Google" id="ProtNLM"/>
    </source>
</evidence>
<dbReference type="AlphaFoldDB" id="A0A2X0I6J3"/>
<sequence length="60" mass="6723">MLPAGAVSLIDLPRQVVFVDRTRQEIKDAPEFTTLIQPPETDYLDQLGGYYGSLYGHRGL</sequence>
<evidence type="ECO:0000313" key="1">
    <source>
        <dbReference type="EMBL" id="RAG80564.1"/>
    </source>
</evidence>
<name>A0A2X0I6J3_9ACTN</name>
<dbReference type="OrthoDB" id="510842at2"/>
<accession>A0A2X0I6J3</accession>
<gene>
    <name evidence="1" type="ORF">DN069_37390</name>
</gene>
<keyword evidence="2" id="KW-1185">Reference proteome</keyword>
<dbReference type="Proteomes" id="UP000248889">
    <property type="component" value="Unassembled WGS sequence"/>
</dbReference>
<dbReference type="EMBL" id="QKYN01000216">
    <property type="protein sequence ID" value="RAG80564.1"/>
    <property type="molecule type" value="Genomic_DNA"/>
</dbReference>
<proteinExistence type="predicted"/>
<organism evidence="1 2">
    <name type="scientific">Streptacidiphilus pinicola</name>
    <dbReference type="NCBI Taxonomy" id="2219663"/>
    <lineage>
        <taxon>Bacteria</taxon>
        <taxon>Bacillati</taxon>
        <taxon>Actinomycetota</taxon>
        <taxon>Actinomycetes</taxon>
        <taxon>Kitasatosporales</taxon>
        <taxon>Streptomycetaceae</taxon>
        <taxon>Streptacidiphilus</taxon>
    </lineage>
</organism>
<reference evidence="1 2" key="1">
    <citation type="submission" date="2018-06" db="EMBL/GenBank/DDBJ databases">
        <title>Streptacidiphilus pinicola sp. nov., isolated from pine grove soil.</title>
        <authorList>
            <person name="Roh S.G."/>
            <person name="Park S."/>
            <person name="Kim M.-K."/>
            <person name="Yun B.-R."/>
            <person name="Park J."/>
            <person name="Kim M.J."/>
            <person name="Kim Y.S."/>
            <person name="Kim S.B."/>
        </authorList>
    </citation>
    <scope>NUCLEOTIDE SEQUENCE [LARGE SCALE GENOMIC DNA]</scope>
    <source>
        <strain evidence="1 2">MMS16-CNU450</strain>
    </source>
</reference>